<dbReference type="InterPro" id="IPR015947">
    <property type="entry name" value="PUA-like_sf"/>
</dbReference>
<dbReference type="InterPro" id="IPR003959">
    <property type="entry name" value="ATPase_AAA_core"/>
</dbReference>
<keyword evidence="5 14" id="KW-0378">Hydrolase</keyword>
<dbReference type="Gene3D" id="2.30.130.40">
    <property type="entry name" value="LON domain-like"/>
    <property type="match status" value="1"/>
</dbReference>
<dbReference type="SUPFAM" id="SSF88697">
    <property type="entry name" value="PUA domain-like"/>
    <property type="match status" value="1"/>
</dbReference>
<dbReference type="Gene3D" id="1.20.5.5270">
    <property type="match status" value="1"/>
</dbReference>
<evidence type="ECO:0000256" key="7">
    <source>
        <dbReference type="ARBA" id="ARBA00022840"/>
    </source>
</evidence>
<proteinExistence type="evidence at transcript level"/>
<evidence type="ECO:0000259" key="20">
    <source>
        <dbReference type="PROSITE" id="PS51786"/>
    </source>
</evidence>
<comment type="subcellular location">
    <subcellularLocation>
        <location evidence="1 14 15">Cytoplasm</location>
    </subcellularLocation>
</comment>
<dbReference type="Pfam" id="PF22667">
    <property type="entry name" value="Lon_lid"/>
    <property type="match status" value="1"/>
</dbReference>
<keyword evidence="23" id="KW-1185">Reference proteome</keyword>
<keyword evidence="4 14" id="KW-0547">Nucleotide-binding</keyword>
<dbReference type="Gene3D" id="3.40.50.300">
    <property type="entry name" value="P-loop containing nucleotide triphosphate hydrolases"/>
    <property type="match status" value="1"/>
</dbReference>
<evidence type="ECO:0000256" key="14">
    <source>
        <dbReference type="HAMAP-Rule" id="MF_01973"/>
    </source>
</evidence>
<dbReference type="STRING" id="1210086.GCA_001613105_05169"/>
<protein>
    <recommendedName>
        <fullName evidence="12 14">Lon protease</fullName>
        <ecNumber evidence="11 14">3.4.21.53</ecNumber>
    </recommendedName>
    <alternativeName>
        <fullName evidence="13 14">ATP-dependent protease La</fullName>
    </alternativeName>
</protein>
<dbReference type="InterPro" id="IPR008269">
    <property type="entry name" value="Lon_proteolytic"/>
</dbReference>
<keyword evidence="6 14" id="KW-0720">Serine protease</keyword>
<dbReference type="CDD" id="cd19500">
    <property type="entry name" value="RecA-like_Lon"/>
    <property type="match status" value="1"/>
</dbReference>
<dbReference type="RefSeq" id="WP_068002681.1">
    <property type="nucleotide sequence ID" value="NZ_QQBC01000011.1"/>
</dbReference>
<evidence type="ECO:0000256" key="8">
    <source>
        <dbReference type="ARBA" id="ARBA00023016"/>
    </source>
</evidence>
<name>A0A370HWY0_9NOCA</name>
<gene>
    <name evidence="14" type="primary">lon</name>
    <name evidence="22" type="ORF">DFR76_11115</name>
</gene>
<dbReference type="GO" id="GO:0004252">
    <property type="term" value="F:serine-type endopeptidase activity"/>
    <property type="evidence" value="ECO:0007669"/>
    <property type="project" value="UniProtKB-UniRule"/>
</dbReference>
<dbReference type="GO" id="GO:0004176">
    <property type="term" value="F:ATP-dependent peptidase activity"/>
    <property type="evidence" value="ECO:0007669"/>
    <property type="project" value="UniProtKB-UniRule"/>
</dbReference>
<comment type="subunit">
    <text evidence="14 15">Homohexamer. Organized in a ring with a central cavity.</text>
</comment>
<evidence type="ECO:0000256" key="2">
    <source>
        <dbReference type="ARBA" id="ARBA00022490"/>
    </source>
</evidence>
<dbReference type="HAMAP" id="MF_01973">
    <property type="entry name" value="lon_bact"/>
    <property type="match status" value="1"/>
</dbReference>
<evidence type="ECO:0000256" key="4">
    <source>
        <dbReference type="ARBA" id="ARBA00022741"/>
    </source>
</evidence>
<evidence type="ECO:0000256" key="18">
    <source>
        <dbReference type="PROSITE-ProRule" id="PRU01122"/>
    </source>
</evidence>
<reference evidence="22 23" key="1">
    <citation type="submission" date="2018-07" db="EMBL/GenBank/DDBJ databases">
        <title>Genomic Encyclopedia of Type Strains, Phase IV (KMG-IV): sequencing the most valuable type-strain genomes for metagenomic binning, comparative biology and taxonomic classification.</title>
        <authorList>
            <person name="Goeker M."/>
        </authorList>
    </citation>
    <scope>NUCLEOTIDE SEQUENCE [LARGE SCALE GENOMIC DNA]</scope>
    <source>
        <strain evidence="22 23">DSM 44290</strain>
    </source>
</reference>
<evidence type="ECO:0000256" key="5">
    <source>
        <dbReference type="ARBA" id="ARBA00022801"/>
    </source>
</evidence>
<dbReference type="InterPro" id="IPR004815">
    <property type="entry name" value="Lon_bac/euk-typ"/>
</dbReference>
<dbReference type="InterPro" id="IPR003111">
    <property type="entry name" value="Lon_prtase_N"/>
</dbReference>
<dbReference type="AlphaFoldDB" id="A0A370HWY0"/>
<evidence type="ECO:0000256" key="13">
    <source>
        <dbReference type="ARBA" id="ARBA00082722"/>
    </source>
</evidence>
<comment type="caution">
    <text evidence="22">The sequence shown here is derived from an EMBL/GenBank/DDBJ whole genome shotgun (WGS) entry which is preliminary data.</text>
</comment>
<feature type="binding site" evidence="14 17">
    <location>
        <begin position="349"/>
        <end position="356"/>
    </location>
    <ligand>
        <name>ATP</name>
        <dbReference type="ChEBI" id="CHEBI:30616"/>
    </ligand>
</feature>
<evidence type="ECO:0000256" key="3">
    <source>
        <dbReference type="ARBA" id="ARBA00022670"/>
    </source>
</evidence>
<sequence>MSTPQRLPVLFLTEPIVLPGMVVPIELDEAAQAAIDAARAANLETVLLAPRLTEGYAAYGVVATIEQVGRMRGGAKAAVLRAERRAKIGHGVTGPGAALWVEAEPVETPEPDGRTKELAAEYKKLVVSVLQRREAWQVIDMVEQMKDPSALADVAGYAPYLTDEQKRELLETPDVAARLTKLIAWVRDHIAEMEVTEKISEDVREGMEKSQREFLLRQQLNAIRKELGENEPDGAEDYRTRVENADLPDNVREAALREVDRLERGSDQSPEAGWIRTWLDTVLDLPWTVKTTDSTDVSAARAVLDADHHGLDEVKDRMVEYLAVRARRASRGLEVVGGRGSGAVLVLVGPPGVGKTSLGESVARALGRKFVRVALGGVRDEAEIRGHRRTYVGALPGRIVRAVKEAGSMNPVVLLDEIDKVGSDFRGDPAAALLEVLDPAQNHTFRDHYLDLDLDLSDVLFIATANVMETIPGPLLDRMELITVDGYTEDDKVAIARDFLVPRQLERNALTADEVRITEEALREVAANYTREAGVRQMERLIAKALRKAATRLSEDGADTEITVELSNLKDYLGRPRFTPDSVERTAVPGVATGLAVTGAGGDVLYIEANAAEGERSLTLTGQLGDVMKESAQIALTYVRSHLEEIGIEPKVLDRNIHIHFPAGAVPKDGPSAGVTMVTALVSLALDRQVRSDVGMTGEVTLNGRVLPIGGVKQKLLAAQRAGLKTVFIPARNEPDLDDVPADVLAALDVRPVGDVAEILAYAIEPVAEPAYGSAVLAS</sequence>
<dbReference type="InterPro" id="IPR027417">
    <property type="entry name" value="P-loop_NTPase"/>
</dbReference>
<dbReference type="InterPro" id="IPR046336">
    <property type="entry name" value="Lon_prtase_N_sf"/>
</dbReference>
<dbReference type="GO" id="GO:0005524">
    <property type="term" value="F:ATP binding"/>
    <property type="evidence" value="ECO:0007669"/>
    <property type="project" value="UniProtKB-UniRule"/>
</dbReference>
<dbReference type="PROSITE" id="PS51787">
    <property type="entry name" value="LON_N"/>
    <property type="match status" value="1"/>
</dbReference>
<evidence type="ECO:0000256" key="6">
    <source>
        <dbReference type="ARBA" id="ARBA00022825"/>
    </source>
</evidence>
<evidence type="ECO:0000256" key="16">
    <source>
        <dbReference type="PIRSR" id="PIRSR001174-1"/>
    </source>
</evidence>
<dbReference type="PIRSF" id="PIRSF001174">
    <property type="entry name" value="Lon_proteas"/>
    <property type="match status" value="1"/>
</dbReference>
<comment type="similarity">
    <text evidence="14 15 18 19">Belongs to the peptidase S16 family.</text>
</comment>
<keyword evidence="2 14" id="KW-0963">Cytoplasm</keyword>
<keyword evidence="7 14" id="KW-0067">ATP-binding</keyword>
<dbReference type="SMART" id="SM00382">
    <property type="entry name" value="AAA"/>
    <property type="match status" value="1"/>
</dbReference>
<dbReference type="Pfam" id="PF00004">
    <property type="entry name" value="AAA"/>
    <property type="match status" value="1"/>
</dbReference>
<dbReference type="InterPro" id="IPR054594">
    <property type="entry name" value="Lon_lid"/>
</dbReference>
<feature type="active site" evidence="14 16">
    <location>
        <position position="672"/>
    </location>
</feature>
<dbReference type="InterPro" id="IPR020568">
    <property type="entry name" value="Ribosomal_Su5_D2-typ_SF"/>
</dbReference>
<dbReference type="EMBL" id="QQBC01000011">
    <property type="protein sequence ID" value="RDI62999.1"/>
    <property type="molecule type" value="Genomic_DNA"/>
</dbReference>
<evidence type="ECO:0000256" key="10">
    <source>
        <dbReference type="ARBA" id="ARBA00053875"/>
    </source>
</evidence>
<evidence type="ECO:0000259" key="21">
    <source>
        <dbReference type="PROSITE" id="PS51787"/>
    </source>
</evidence>
<feature type="domain" description="Lon N-terminal" evidence="21">
    <location>
        <begin position="7"/>
        <end position="190"/>
    </location>
</feature>
<accession>A0A370HWY0</accession>
<dbReference type="EC" id="3.4.21.53" evidence="11 14"/>
<dbReference type="InterPro" id="IPR003593">
    <property type="entry name" value="AAA+_ATPase"/>
</dbReference>
<dbReference type="PRINTS" id="PR00830">
    <property type="entry name" value="ENDOLAPTASE"/>
</dbReference>
<dbReference type="GO" id="GO:0005737">
    <property type="term" value="C:cytoplasm"/>
    <property type="evidence" value="ECO:0007669"/>
    <property type="project" value="UniProtKB-SubCell"/>
</dbReference>
<evidence type="ECO:0000256" key="15">
    <source>
        <dbReference type="PIRNR" id="PIRNR001174"/>
    </source>
</evidence>
<dbReference type="FunFam" id="3.40.50.300:FF:000021">
    <property type="entry name" value="Lon protease homolog"/>
    <property type="match status" value="1"/>
</dbReference>
<dbReference type="Pfam" id="PF05362">
    <property type="entry name" value="Lon_C"/>
    <property type="match status" value="1"/>
</dbReference>
<dbReference type="SMART" id="SM00464">
    <property type="entry name" value="LON"/>
    <property type="match status" value="1"/>
</dbReference>
<dbReference type="SUPFAM" id="SSF52540">
    <property type="entry name" value="P-loop containing nucleoside triphosphate hydrolases"/>
    <property type="match status" value="1"/>
</dbReference>
<dbReference type="PROSITE" id="PS51786">
    <property type="entry name" value="LON_PROTEOLYTIC"/>
    <property type="match status" value="1"/>
</dbReference>
<evidence type="ECO:0000313" key="23">
    <source>
        <dbReference type="Proteomes" id="UP000254869"/>
    </source>
</evidence>
<evidence type="ECO:0000256" key="17">
    <source>
        <dbReference type="PIRSR" id="PIRSR001174-2"/>
    </source>
</evidence>
<dbReference type="InterPro" id="IPR027065">
    <property type="entry name" value="Lon_Prtase"/>
</dbReference>
<evidence type="ECO:0000256" key="11">
    <source>
        <dbReference type="ARBA" id="ARBA00066743"/>
    </source>
</evidence>
<dbReference type="Gene3D" id="3.30.230.10">
    <property type="match status" value="1"/>
</dbReference>
<evidence type="ECO:0000256" key="12">
    <source>
        <dbReference type="ARBA" id="ARBA00071934"/>
    </source>
</evidence>
<dbReference type="PROSITE" id="PS01046">
    <property type="entry name" value="LON_SER"/>
    <property type="match status" value="1"/>
</dbReference>
<organism evidence="22 23">
    <name type="scientific">Nocardia pseudobrasiliensis</name>
    <dbReference type="NCBI Taxonomy" id="45979"/>
    <lineage>
        <taxon>Bacteria</taxon>
        <taxon>Bacillati</taxon>
        <taxon>Actinomycetota</taxon>
        <taxon>Actinomycetes</taxon>
        <taxon>Mycobacteriales</taxon>
        <taxon>Nocardiaceae</taxon>
        <taxon>Nocardia</taxon>
    </lineage>
</organism>
<dbReference type="Proteomes" id="UP000254869">
    <property type="component" value="Unassembled WGS sequence"/>
</dbReference>
<comment type="catalytic activity">
    <reaction evidence="9 14 15 18">
        <text>Hydrolysis of proteins in presence of ATP.</text>
        <dbReference type="EC" id="3.4.21.53"/>
    </reaction>
</comment>
<dbReference type="GO" id="GO:0043565">
    <property type="term" value="F:sequence-specific DNA binding"/>
    <property type="evidence" value="ECO:0007669"/>
    <property type="project" value="UniProtKB-UniRule"/>
</dbReference>
<dbReference type="InterPro" id="IPR008268">
    <property type="entry name" value="Peptidase_S16_AS"/>
</dbReference>
<feature type="active site" evidence="14 16">
    <location>
        <position position="715"/>
    </location>
</feature>
<dbReference type="Gene3D" id="1.20.58.1480">
    <property type="match status" value="1"/>
</dbReference>
<comment type="induction">
    <text evidence="14">By heat shock.</text>
</comment>
<dbReference type="SUPFAM" id="SSF54211">
    <property type="entry name" value="Ribosomal protein S5 domain 2-like"/>
    <property type="match status" value="1"/>
</dbReference>
<dbReference type="Pfam" id="PF02190">
    <property type="entry name" value="LON_substr_bdg"/>
    <property type="match status" value="1"/>
</dbReference>
<dbReference type="GO" id="GO:0006515">
    <property type="term" value="P:protein quality control for misfolded or incompletely synthesized proteins"/>
    <property type="evidence" value="ECO:0007669"/>
    <property type="project" value="UniProtKB-UniRule"/>
</dbReference>
<evidence type="ECO:0000256" key="9">
    <source>
        <dbReference type="ARBA" id="ARBA00050665"/>
    </source>
</evidence>
<dbReference type="GO" id="GO:0016887">
    <property type="term" value="F:ATP hydrolysis activity"/>
    <property type="evidence" value="ECO:0007669"/>
    <property type="project" value="UniProtKB-UniRule"/>
</dbReference>
<comment type="function">
    <text evidence="10 14">ATP-dependent serine protease that mediates the selective degradation of mutant and abnormal proteins as well as certain short-lived regulatory proteins. Required for cellular homeostasis and for survival from DNA damage and developmental changes induced by stress. Degrades polypeptides processively to yield small peptide fragments that are 5 to 10 amino acids long. Binds to DNA in a double-stranded, site-specific manner.</text>
</comment>
<evidence type="ECO:0000256" key="1">
    <source>
        <dbReference type="ARBA" id="ARBA00004496"/>
    </source>
</evidence>
<feature type="domain" description="Lon proteolytic" evidence="20">
    <location>
        <begin position="586"/>
        <end position="766"/>
    </location>
</feature>
<dbReference type="PANTHER" id="PTHR10046">
    <property type="entry name" value="ATP DEPENDENT LON PROTEASE FAMILY MEMBER"/>
    <property type="match status" value="1"/>
</dbReference>
<keyword evidence="8 14" id="KW-0346">Stress response</keyword>
<dbReference type="GO" id="GO:0034605">
    <property type="term" value="P:cellular response to heat"/>
    <property type="evidence" value="ECO:0007669"/>
    <property type="project" value="UniProtKB-UniRule"/>
</dbReference>
<evidence type="ECO:0000256" key="19">
    <source>
        <dbReference type="RuleBase" id="RU000591"/>
    </source>
</evidence>
<dbReference type="NCBIfam" id="TIGR00763">
    <property type="entry name" value="lon"/>
    <property type="match status" value="1"/>
</dbReference>
<dbReference type="InterPro" id="IPR027543">
    <property type="entry name" value="Lon_bac"/>
</dbReference>
<keyword evidence="3 14" id="KW-0645">Protease</keyword>
<dbReference type="Gene3D" id="1.10.8.60">
    <property type="match status" value="1"/>
</dbReference>
<dbReference type="InterPro" id="IPR014721">
    <property type="entry name" value="Ribsml_uS5_D2-typ_fold_subgr"/>
</dbReference>
<evidence type="ECO:0000313" key="22">
    <source>
        <dbReference type="EMBL" id="RDI62999.1"/>
    </source>
</evidence>